<sequence length="68" mass="7328">MPSRFPEVHCAILYTSQQAVDAATGLAILPVLSHYTGSSTLRHFCHQLVNTNVIPLLTSGLTDGHVRA</sequence>
<dbReference type="KEGG" id="egl:EGR_10436"/>
<accession>W6U2C0</accession>
<protein>
    <submittedName>
        <fullName evidence="1">Uncharacterized protein</fullName>
    </submittedName>
</protein>
<comment type="caution">
    <text evidence="1">The sequence shown here is derived from an EMBL/GenBank/DDBJ whole genome shotgun (WGS) entry which is preliminary data.</text>
</comment>
<dbReference type="CTD" id="36346151"/>
<evidence type="ECO:0000313" key="1">
    <source>
        <dbReference type="EMBL" id="EUB54696.1"/>
    </source>
</evidence>
<dbReference type="GeneID" id="36346151"/>
<dbReference type="AlphaFoldDB" id="W6U2C0"/>
<gene>
    <name evidence="1" type="ORF">EGR_10436</name>
</gene>
<dbReference type="EMBL" id="APAU02000220">
    <property type="protein sequence ID" value="EUB54696.1"/>
    <property type="molecule type" value="Genomic_DNA"/>
</dbReference>
<dbReference type="RefSeq" id="XP_024345892.1">
    <property type="nucleotide sequence ID" value="XM_024499685.1"/>
</dbReference>
<keyword evidence="2" id="KW-1185">Reference proteome</keyword>
<reference evidence="1 2" key="1">
    <citation type="journal article" date="2013" name="Nat. Genet.">
        <title>The genome of the hydatid tapeworm Echinococcus granulosus.</title>
        <authorList>
            <person name="Zheng H."/>
            <person name="Zhang W."/>
            <person name="Zhang L."/>
            <person name="Zhang Z."/>
            <person name="Li J."/>
            <person name="Lu G."/>
            <person name="Zhu Y."/>
            <person name="Wang Y."/>
            <person name="Huang Y."/>
            <person name="Liu J."/>
            <person name="Kang H."/>
            <person name="Chen J."/>
            <person name="Wang L."/>
            <person name="Chen A."/>
            <person name="Yu S."/>
            <person name="Gao Z."/>
            <person name="Jin L."/>
            <person name="Gu W."/>
            <person name="Wang Z."/>
            <person name="Zhao L."/>
            <person name="Shi B."/>
            <person name="Wen H."/>
            <person name="Lin R."/>
            <person name="Jones M.K."/>
            <person name="Brejova B."/>
            <person name="Vinar T."/>
            <person name="Zhao G."/>
            <person name="McManus D.P."/>
            <person name="Chen Z."/>
            <person name="Zhou Y."/>
            <person name="Wang S."/>
        </authorList>
    </citation>
    <scope>NUCLEOTIDE SEQUENCE [LARGE SCALE GENOMIC DNA]</scope>
</reference>
<dbReference type="Proteomes" id="UP000019149">
    <property type="component" value="Unassembled WGS sequence"/>
</dbReference>
<proteinExistence type="predicted"/>
<organism evidence="1 2">
    <name type="scientific">Echinococcus granulosus</name>
    <name type="common">Hydatid tapeworm</name>
    <dbReference type="NCBI Taxonomy" id="6210"/>
    <lineage>
        <taxon>Eukaryota</taxon>
        <taxon>Metazoa</taxon>
        <taxon>Spiralia</taxon>
        <taxon>Lophotrochozoa</taxon>
        <taxon>Platyhelminthes</taxon>
        <taxon>Cestoda</taxon>
        <taxon>Eucestoda</taxon>
        <taxon>Cyclophyllidea</taxon>
        <taxon>Taeniidae</taxon>
        <taxon>Echinococcus</taxon>
        <taxon>Echinococcus granulosus group</taxon>
    </lineage>
</organism>
<name>W6U2C0_ECHGR</name>
<evidence type="ECO:0000313" key="2">
    <source>
        <dbReference type="Proteomes" id="UP000019149"/>
    </source>
</evidence>